<dbReference type="SUPFAM" id="SSF52279">
    <property type="entry name" value="Beta-D-glucan exohydrolase, C-terminal domain"/>
    <property type="match status" value="1"/>
</dbReference>
<dbReference type="Pfam" id="PF00933">
    <property type="entry name" value="Glyco_hydro_3"/>
    <property type="match status" value="1"/>
</dbReference>
<dbReference type="InterPro" id="IPR036881">
    <property type="entry name" value="Glyco_hydro_3_C_sf"/>
</dbReference>
<dbReference type="InterPro" id="IPR017853">
    <property type="entry name" value="GH"/>
</dbReference>
<sequence length="750" mass="81791">MNIKTTFRFALVAFCAMTFRGASADNLPQLGKSPIKDVIKAMTIEEKLEFIHGTGMLVSNTNGPVAGSIGGVVPGAAGTTFAIPRLGIPAIVMADGPAGLRIDTLRASDSQRYYTTAFPTGTIVASTWNPQLARKMGEAMGEEVRDYGVDILLAPGVNIQRNPLCGRNYEYFSEDPLLSGIMGAAIVQGIQSNGVGASLKHFAVNNQETSRSSVDAVISQRVLREIYLRGFEIAVKKSLPWTVMSAYNKINGTYCSENPWLLTDVLRSQWGFKGMVTTDWFAGRNYANQLKAGNDLLMPGRKAETKRIKAALESGQITEADIDKNVERILQLILKCPAFKHYQYSNHTNLKAHAAMARQVAEEGIVLLKNDAQTLPLPKGRLTLLGNSAFDTYIGGTGSGEVAKAYAISVAQGLEIAGYKIEKTLFNTYVRHISDEKAKLPKRTNILQKIDNLPEKTWTESELKQMASSSEAALITIGRNAGEGADRKVETDYLLSDAEQNLISNTAKAFHAQGKKVIVVLNIDGVVDVTSWRDQADAILVAWLPGQEGGRALASVVTGEKTPSGKLAQTFPVRYSDVPSATAFPGVPISYPDSTIYNEGIYVGYRYYTSKGVPTAYPFGYGLSYTTFAVKQLKLNSNAFKDKLTATVTVTNTGKRPGKEVVQLYLSAPVIKIDKPRMELKGFIKTRLLRPGEAQTLSFTLFPEDLASFSEQNQAWVADKGSYTVNIGNSSEHIMQRASFVLNRQINIKP</sequence>
<dbReference type="GO" id="GO:0005975">
    <property type="term" value="P:carbohydrate metabolic process"/>
    <property type="evidence" value="ECO:0007669"/>
    <property type="project" value="InterPro"/>
</dbReference>
<protein>
    <submittedName>
        <fullName evidence="5">Beta-glucosidase-like glycosyl hydrolase</fullName>
    </submittedName>
    <submittedName>
        <fullName evidence="6">Family 3 glycosyl hydrolase</fullName>
        <ecNumber evidence="6">3.2.1.21</ecNumber>
    </submittedName>
</protein>
<dbReference type="Gene3D" id="3.20.20.300">
    <property type="entry name" value="Glycoside hydrolase, family 3, N-terminal domain"/>
    <property type="match status" value="1"/>
</dbReference>
<dbReference type="InterPro" id="IPR002772">
    <property type="entry name" value="Glyco_hydro_3_C"/>
</dbReference>
<evidence type="ECO:0000256" key="3">
    <source>
        <dbReference type="SAM" id="SignalP"/>
    </source>
</evidence>
<dbReference type="SMART" id="SM01217">
    <property type="entry name" value="Fn3_like"/>
    <property type="match status" value="1"/>
</dbReference>
<keyword evidence="8" id="KW-1185">Reference proteome</keyword>
<feature type="domain" description="Fibronectin type III-like" evidence="4">
    <location>
        <begin position="660"/>
        <end position="731"/>
    </location>
</feature>
<dbReference type="HOGENOM" id="CLU_004542_4_1_10"/>
<dbReference type="InterPro" id="IPR050288">
    <property type="entry name" value="Cellulose_deg_GH3"/>
</dbReference>
<dbReference type="Pfam" id="PF14310">
    <property type="entry name" value="Fn3-like"/>
    <property type="match status" value="1"/>
</dbReference>
<keyword evidence="3" id="KW-0732">Signal</keyword>
<accession>F9D588</accession>
<evidence type="ECO:0000313" key="5">
    <source>
        <dbReference type="EMBL" id="AGB29120.1"/>
    </source>
</evidence>
<dbReference type="SUPFAM" id="SSF51445">
    <property type="entry name" value="(Trans)glycosidases"/>
    <property type="match status" value="1"/>
</dbReference>
<dbReference type="Gene3D" id="2.60.40.10">
    <property type="entry name" value="Immunoglobulins"/>
    <property type="match status" value="1"/>
</dbReference>
<dbReference type="Proteomes" id="UP000010862">
    <property type="component" value="Chromosome 2"/>
</dbReference>
<dbReference type="EMBL" id="CP003369">
    <property type="protein sequence ID" value="AGB29120.1"/>
    <property type="molecule type" value="Genomic_DNA"/>
</dbReference>
<keyword evidence="6" id="KW-0326">Glycosidase</keyword>
<evidence type="ECO:0000256" key="1">
    <source>
        <dbReference type="ARBA" id="ARBA00005336"/>
    </source>
</evidence>
<dbReference type="GO" id="GO:0008422">
    <property type="term" value="F:beta-glucosidase activity"/>
    <property type="evidence" value="ECO:0007669"/>
    <property type="project" value="UniProtKB-EC"/>
</dbReference>
<evidence type="ECO:0000313" key="8">
    <source>
        <dbReference type="Proteomes" id="UP000010862"/>
    </source>
</evidence>
<dbReference type="Proteomes" id="UP000007820">
    <property type="component" value="Unassembled WGS sequence"/>
</dbReference>
<reference evidence="5" key="2">
    <citation type="submission" date="2012-02" db="EMBL/GenBank/DDBJ databases">
        <title>Complete sequence of chromosome 2 of Prevotella dentalis DSM 3688.</title>
        <authorList>
            <consortium name="US DOE Joint Genome Institute (JGI-PGF)"/>
            <person name="Lucas S."/>
            <person name="Copeland A."/>
            <person name="Lapidus A."/>
            <person name="Glavina del Rio T."/>
            <person name="Dalin E."/>
            <person name="Tice H."/>
            <person name="Bruce D."/>
            <person name="Goodwin L."/>
            <person name="Pitluck S."/>
            <person name="Peters L."/>
            <person name="Mikhailova N."/>
            <person name="Chertkov O."/>
            <person name="Kyrpides N."/>
            <person name="Mavromatis K."/>
            <person name="Ivanova N."/>
            <person name="Brettin T."/>
            <person name="Detter J.C."/>
            <person name="Han C."/>
            <person name="Larimer F."/>
            <person name="Land M."/>
            <person name="Hauser L."/>
            <person name="Markowitz V."/>
            <person name="Cheng J.-F."/>
            <person name="Hugenholtz P."/>
            <person name="Woyke T."/>
            <person name="Wu D."/>
            <person name="Gronow S."/>
            <person name="Wellnitz S."/>
            <person name="Brambilla E."/>
            <person name="Klenk H.-P."/>
            <person name="Eisen J.A."/>
        </authorList>
    </citation>
    <scope>NUCLEOTIDE SEQUENCE [LARGE SCALE GENOMIC DNA]</scope>
    <source>
        <strain evidence="5">DSM 3688</strain>
    </source>
</reference>
<dbReference type="FunFam" id="2.60.40.10:FF:000495">
    <property type="entry name" value="Periplasmic beta-glucosidase"/>
    <property type="match status" value="1"/>
</dbReference>
<comment type="similarity">
    <text evidence="1">Belongs to the glycosyl hydrolase 3 family.</text>
</comment>
<dbReference type="PATRIC" id="fig|908937.9.peg.1950"/>
<dbReference type="KEGG" id="pdt:Prede_1835"/>
<name>F9D588_PREDD</name>
<dbReference type="InterPro" id="IPR001764">
    <property type="entry name" value="Glyco_hydro_3_N"/>
</dbReference>
<dbReference type="PANTHER" id="PTHR42715:SF10">
    <property type="entry name" value="BETA-GLUCOSIDASE"/>
    <property type="match status" value="1"/>
</dbReference>
<evidence type="ECO:0000313" key="6">
    <source>
        <dbReference type="EMBL" id="EGQ13279.1"/>
    </source>
</evidence>
<dbReference type="OrthoDB" id="9805821at2"/>
<dbReference type="Pfam" id="PF01915">
    <property type="entry name" value="Glyco_hydro_3_C"/>
    <property type="match status" value="1"/>
</dbReference>
<dbReference type="InterPro" id="IPR013783">
    <property type="entry name" value="Ig-like_fold"/>
</dbReference>
<dbReference type="STRING" id="908937.Prede_1835"/>
<dbReference type="PRINTS" id="PR00133">
    <property type="entry name" value="GLHYDRLASE3"/>
</dbReference>
<dbReference type="AlphaFoldDB" id="F9D588"/>
<dbReference type="PANTHER" id="PTHR42715">
    <property type="entry name" value="BETA-GLUCOSIDASE"/>
    <property type="match status" value="1"/>
</dbReference>
<evidence type="ECO:0000313" key="7">
    <source>
        <dbReference type="Proteomes" id="UP000007820"/>
    </source>
</evidence>
<dbReference type="RefSeq" id="WP_005846705.1">
    <property type="nucleotide sequence ID" value="NC_019968.1"/>
</dbReference>
<organism evidence="6 7">
    <name type="scientific">Prevotella dentalis (strain ATCC 49559 / DSM 3688 / JCM 13448 / NCTC 12043 / ES 2772)</name>
    <name type="common">Mitsuokella dentalis</name>
    <dbReference type="NCBI Taxonomy" id="908937"/>
    <lineage>
        <taxon>Bacteria</taxon>
        <taxon>Pseudomonadati</taxon>
        <taxon>Bacteroidota</taxon>
        <taxon>Bacteroidia</taxon>
        <taxon>Bacteroidales</taxon>
        <taxon>Prevotellaceae</taxon>
        <taxon>Prevotella</taxon>
    </lineage>
</organism>
<evidence type="ECO:0000259" key="4">
    <source>
        <dbReference type="SMART" id="SM01217"/>
    </source>
</evidence>
<feature type="chain" id="PRO_5010496656" evidence="3">
    <location>
        <begin position="25"/>
        <end position="750"/>
    </location>
</feature>
<feature type="signal peptide" evidence="3">
    <location>
        <begin position="1"/>
        <end position="24"/>
    </location>
</feature>
<dbReference type="EMBL" id="AFPW01000032">
    <property type="protein sequence ID" value="EGQ13279.1"/>
    <property type="molecule type" value="Genomic_DNA"/>
</dbReference>
<dbReference type="InterPro" id="IPR036962">
    <property type="entry name" value="Glyco_hydro_3_N_sf"/>
</dbReference>
<dbReference type="Gene3D" id="3.40.50.1700">
    <property type="entry name" value="Glycoside hydrolase family 3 C-terminal domain"/>
    <property type="match status" value="1"/>
</dbReference>
<reference evidence="6 7" key="1">
    <citation type="submission" date="2011-04" db="EMBL/GenBank/DDBJ databases">
        <authorList>
            <person name="Muzny D."/>
            <person name="Qin X."/>
            <person name="Deng J."/>
            <person name="Jiang H."/>
            <person name="Liu Y."/>
            <person name="Qu J."/>
            <person name="Song X.-Z."/>
            <person name="Zhang L."/>
            <person name="Thornton R."/>
            <person name="Coyle M."/>
            <person name="Francisco L."/>
            <person name="Jackson L."/>
            <person name="Javaid M."/>
            <person name="Korchina V."/>
            <person name="Kovar C."/>
            <person name="Mata R."/>
            <person name="Mathew T."/>
            <person name="Ngo R."/>
            <person name="Nguyen L."/>
            <person name="Nguyen N."/>
            <person name="Okwuonu G."/>
            <person name="Ongeri F."/>
            <person name="Pham C."/>
            <person name="Simmons D."/>
            <person name="Wilczek-Boney K."/>
            <person name="Hale W."/>
            <person name="Jakkamsetti A."/>
            <person name="Pham P."/>
            <person name="Ruth R."/>
            <person name="San Lucas F."/>
            <person name="Warren J."/>
            <person name="Zhang J."/>
            <person name="Zhao Z."/>
            <person name="Zhou C."/>
            <person name="Zhu D."/>
            <person name="Lee S."/>
            <person name="Bess C."/>
            <person name="Blankenburg K."/>
            <person name="Forbes L."/>
            <person name="Fu Q."/>
            <person name="Gubbala S."/>
            <person name="Hirani K."/>
            <person name="Jayaseelan J.C."/>
            <person name="Lara F."/>
            <person name="Munidasa M."/>
            <person name="Palculict T."/>
            <person name="Patil S."/>
            <person name="Pu L.-L."/>
            <person name="Saada N."/>
            <person name="Tang L."/>
            <person name="Weissenberger G."/>
            <person name="Zhu Y."/>
            <person name="Hemphill L."/>
            <person name="Shang Y."/>
            <person name="Youmans B."/>
            <person name="Ayvaz T."/>
            <person name="Ross M."/>
            <person name="Santibanez J."/>
            <person name="Aqrawi P."/>
            <person name="Gross S."/>
            <person name="Joshi V."/>
            <person name="Fowler G."/>
            <person name="Nazareth L."/>
            <person name="Reid J."/>
            <person name="Worley K."/>
            <person name="Petrosino J."/>
            <person name="Highlander S."/>
            <person name="Gibbs R."/>
        </authorList>
    </citation>
    <scope>NUCLEOTIDE SEQUENCE [LARGE SCALE GENOMIC DNA]</scope>
    <source>
        <strain evidence="6 7">DSM 3688</strain>
    </source>
</reference>
<evidence type="ECO:0000256" key="2">
    <source>
        <dbReference type="ARBA" id="ARBA00022801"/>
    </source>
</evidence>
<proteinExistence type="inferred from homology"/>
<dbReference type="InterPro" id="IPR026891">
    <property type="entry name" value="Fn3-like"/>
</dbReference>
<dbReference type="EC" id="3.2.1.21" evidence="6"/>
<gene>
    <name evidence="6" type="primary">bglB</name>
    <name evidence="5" type="ordered locus">Prede_1835</name>
    <name evidence="6" type="ORF">HMPREF9136_2016</name>
</gene>
<dbReference type="eggNOG" id="COG1472">
    <property type="taxonomic scope" value="Bacteria"/>
</dbReference>
<keyword evidence="2 6" id="KW-0378">Hydrolase</keyword>